<comment type="caution">
    <text evidence="1">The sequence shown here is derived from an EMBL/GenBank/DDBJ whole genome shotgun (WGS) entry which is preliminary data.</text>
</comment>
<dbReference type="InterPro" id="IPR027417">
    <property type="entry name" value="P-loop_NTPase"/>
</dbReference>
<dbReference type="AlphaFoldDB" id="A0A8H4JLU7"/>
<keyword evidence="1" id="KW-0418">Kinase</keyword>
<dbReference type="Gene3D" id="3.40.50.300">
    <property type="entry name" value="P-loop containing nucleotide triphosphate hydrolases"/>
    <property type="match status" value="1"/>
</dbReference>
<dbReference type="PROSITE" id="PS00113">
    <property type="entry name" value="ADENYLATE_KINASE"/>
    <property type="match status" value="1"/>
</dbReference>
<evidence type="ECO:0000313" key="2">
    <source>
        <dbReference type="Proteomes" id="UP000605986"/>
    </source>
</evidence>
<dbReference type="Proteomes" id="UP000605986">
    <property type="component" value="Unassembled WGS sequence"/>
</dbReference>
<organism evidence="1 2">
    <name type="scientific">Fusarium austroafricanum</name>
    <dbReference type="NCBI Taxonomy" id="2364996"/>
    <lineage>
        <taxon>Eukaryota</taxon>
        <taxon>Fungi</taxon>
        <taxon>Dikarya</taxon>
        <taxon>Ascomycota</taxon>
        <taxon>Pezizomycotina</taxon>
        <taxon>Sordariomycetes</taxon>
        <taxon>Hypocreomycetidae</taxon>
        <taxon>Hypocreales</taxon>
        <taxon>Nectriaceae</taxon>
        <taxon>Fusarium</taxon>
        <taxon>Fusarium concolor species complex</taxon>
    </lineage>
</organism>
<keyword evidence="1" id="KW-0808">Transferase</keyword>
<dbReference type="OrthoDB" id="442176at2759"/>
<proteinExistence type="predicted"/>
<dbReference type="InterPro" id="IPR033690">
    <property type="entry name" value="Adenylat_kinase_CS"/>
</dbReference>
<dbReference type="EMBL" id="JAADJG010000923">
    <property type="protein sequence ID" value="KAF4433745.1"/>
    <property type="molecule type" value="Genomic_DNA"/>
</dbReference>
<gene>
    <name evidence="1" type="ORF">F53441_13744</name>
</gene>
<evidence type="ECO:0000313" key="1">
    <source>
        <dbReference type="EMBL" id="KAF4433745.1"/>
    </source>
</evidence>
<protein>
    <submittedName>
        <fullName evidence="1">Adenylate kinase 1 ATP binding protein</fullName>
    </submittedName>
</protein>
<dbReference type="GO" id="GO:0016301">
    <property type="term" value="F:kinase activity"/>
    <property type="evidence" value="ECO:0007669"/>
    <property type="project" value="UniProtKB-KW"/>
</dbReference>
<sequence length="118" mass="13243">MHYSVGDGLRAWMRKNRSTVLATEIQSKLDNQGFLTSKELNPFIYPAIRDASNTGAAGILIDGYPRCIEQLESARSWPSPAGTQQRQCAELENQPRFRTVVGDYQRECKDEIPTPGAR</sequence>
<accession>A0A8H4JLU7</accession>
<reference evidence="1" key="1">
    <citation type="submission" date="2020-01" db="EMBL/GenBank/DDBJ databases">
        <title>Identification and distribution of gene clusters putatively required for synthesis of sphingolipid metabolism inhibitors in phylogenetically diverse species of the filamentous fungus Fusarium.</title>
        <authorList>
            <person name="Kim H.-S."/>
            <person name="Busman M."/>
            <person name="Brown D.W."/>
            <person name="Divon H."/>
            <person name="Uhlig S."/>
            <person name="Proctor R.H."/>
        </authorList>
    </citation>
    <scope>NUCLEOTIDE SEQUENCE</scope>
    <source>
        <strain evidence="1">NRRL 53441</strain>
    </source>
</reference>
<keyword evidence="2" id="KW-1185">Reference proteome</keyword>
<name>A0A8H4JLU7_9HYPO</name>